<accession>A0A4Q9VEU0</accession>
<proteinExistence type="predicted"/>
<keyword evidence="2" id="KW-1185">Reference proteome</keyword>
<dbReference type="RefSeq" id="WP_131311505.1">
    <property type="nucleotide sequence ID" value="NZ_SJFN01000045.1"/>
</dbReference>
<sequence length="181" mass="19678">MIVIDTRSTEACSTASWPGWDTVLDPATGAADWTLAGAASGNAGGLRATAPLATAVILCLFTDRRCPASHPLAKLVEAGDPRGWWGDAVDVRADLGEDEMGSLLWLLERASMLPEIERWAEAMIRDAMAPLLQAKVAIRLEVDVERRSDDHGLNWALRLYDRDGSLIHDGKYDFAWSSVSS</sequence>
<reference evidence="1 2" key="1">
    <citation type="submission" date="2019-02" db="EMBL/GenBank/DDBJ databases">
        <title>Siculibacillus lacustris gen. nov., sp. nov., a new rosette-forming bacterium isolated from a freshwater crater lake (Lake St. Ana, Romania).</title>
        <authorList>
            <person name="Felfoldi T."/>
            <person name="Marton Z."/>
            <person name="Szabo A."/>
            <person name="Mentes A."/>
            <person name="Boka K."/>
            <person name="Marialigeti K."/>
            <person name="Mathe I."/>
            <person name="Koncz M."/>
            <person name="Schumann P."/>
            <person name="Toth E."/>
        </authorList>
    </citation>
    <scope>NUCLEOTIDE SEQUENCE [LARGE SCALE GENOMIC DNA]</scope>
    <source>
        <strain evidence="1 2">SA-279</strain>
    </source>
</reference>
<comment type="caution">
    <text evidence="1">The sequence shown here is derived from an EMBL/GenBank/DDBJ whole genome shotgun (WGS) entry which is preliminary data.</text>
</comment>
<protein>
    <recommendedName>
        <fullName evidence="3">Mu-like prophage protein gp46</fullName>
    </recommendedName>
</protein>
<dbReference type="EMBL" id="SJFN01000045">
    <property type="protein sequence ID" value="TBW33349.1"/>
    <property type="molecule type" value="Genomic_DNA"/>
</dbReference>
<evidence type="ECO:0000313" key="2">
    <source>
        <dbReference type="Proteomes" id="UP000292781"/>
    </source>
</evidence>
<dbReference type="AlphaFoldDB" id="A0A4Q9VEU0"/>
<organism evidence="1 2">
    <name type="scientific">Siculibacillus lacustris</name>
    <dbReference type="NCBI Taxonomy" id="1549641"/>
    <lineage>
        <taxon>Bacteria</taxon>
        <taxon>Pseudomonadati</taxon>
        <taxon>Pseudomonadota</taxon>
        <taxon>Alphaproteobacteria</taxon>
        <taxon>Hyphomicrobiales</taxon>
        <taxon>Ancalomicrobiaceae</taxon>
        <taxon>Siculibacillus</taxon>
    </lineage>
</organism>
<evidence type="ECO:0000313" key="1">
    <source>
        <dbReference type="EMBL" id="TBW33349.1"/>
    </source>
</evidence>
<gene>
    <name evidence="1" type="ORF">EYW49_20535</name>
</gene>
<dbReference type="Proteomes" id="UP000292781">
    <property type="component" value="Unassembled WGS sequence"/>
</dbReference>
<name>A0A4Q9VEU0_9HYPH</name>
<dbReference type="OrthoDB" id="5677166at2"/>
<dbReference type="InterPro" id="IPR010877">
    <property type="entry name" value="Phage_Mu_Gp46"/>
</dbReference>
<evidence type="ECO:0008006" key="3">
    <source>
        <dbReference type="Google" id="ProtNLM"/>
    </source>
</evidence>
<dbReference type="Pfam" id="PF07409">
    <property type="entry name" value="GP46"/>
    <property type="match status" value="1"/>
</dbReference>